<evidence type="ECO:0000256" key="1">
    <source>
        <dbReference type="ARBA" id="ARBA00022443"/>
    </source>
</evidence>
<dbReference type="STRING" id="7574.A0A1S3J6A2"/>
<dbReference type="InterPro" id="IPR001452">
    <property type="entry name" value="SH3_domain"/>
</dbReference>
<feature type="compositionally biased region" description="Basic and acidic residues" evidence="3">
    <location>
        <begin position="54"/>
        <end position="89"/>
    </location>
</feature>
<dbReference type="InterPro" id="IPR036028">
    <property type="entry name" value="SH3-like_dom_sf"/>
</dbReference>
<keyword evidence="5" id="KW-1185">Reference proteome</keyword>
<dbReference type="Proteomes" id="UP000085678">
    <property type="component" value="Unplaced"/>
</dbReference>
<evidence type="ECO:0000313" key="7">
    <source>
        <dbReference type="RefSeq" id="XP_013405449.1"/>
    </source>
</evidence>
<evidence type="ECO:0000313" key="6">
    <source>
        <dbReference type="RefSeq" id="XP_013405369.1"/>
    </source>
</evidence>
<dbReference type="GeneID" id="106170139"/>
<feature type="domain" description="SH3" evidence="4">
    <location>
        <begin position="522"/>
        <end position="582"/>
    </location>
</feature>
<feature type="compositionally biased region" description="Basic and acidic residues" evidence="3">
    <location>
        <begin position="215"/>
        <end position="227"/>
    </location>
</feature>
<dbReference type="Pfam" id="PF07653">
    <property type="entry name" value="SH3_2"/>
    <property type="match status" value="1"/>
</dbReference>
<evidence type="ECO:0000256" key="3">
    <source>
        <dbReference type="SAM" id="MobiDB-lite"/>
    </source>
</evidence>
<gene>
    <name evidence="6 7" type="primary">LOC106170139</name>
</gene>
<dbReference type="RefSeq" id="XP_013405449.1">
    <property type="nucleotide sequence ID" value="XM_013549995.1"/>
</dbReference>
<dbReference type="RefSeq" id="XP_013405369.1">
    <property type="nucleotide sequence ID" value="XM_013549915.2"/>
</dbReference>
<feature type="compositionally biased region" description="Polar residues" evidence="3">
    <location>
        <begin position="118"/>
        <end position="132"/>
    </location>
</feature>
<dbReference type="CDD" id="cd00174">
    <property type="entry name" value="SH3"/>
    <property type="match status" value="2"/>
</dbReference>
<dbReference type="OrthoDB" id="9991832at2759"/>
<feature type="region of interest" description="Disordered" evidence="3">
    <location>
        <begin position="15"/>
        <end position="132"/>
    </location>
</feature>
<dbReference type="KEGG" id="lak:106170139"/>
<feature type="region of interest" description="Disordered" evidence="3">
    <location>
        <begin position="151"/>
        <end position="227"/>
    </location>
</feature>
<dbReference type="SMART" id="SM00326">
    <property type="entry name" value="SH3"/>
    <property type="match status" value="2"/>
</dbReference>
<proteinExistence type="predicted"/>
<evidence type="ECO:0000256" key="2">
    <source>
        <dbReference type="PROSITE-ProRule" id="PRU00192"/>
    </source>
</evidence>
<dbReference type="SUPFAM" id="SSF50044">
    <property type="entry name" value="SH3-domain"/>
    <property type="match status" value="2"/>
</dbReference>
<reference evidence="6 7" key="1">
    <citation type="submission" date="2025-04" db="UniProtKB">
        <authorList>
            <consortium name="RefSeq"/>
        </authorList>
    </citation>
    <scope>IDENTIFICATION</scope>
    <source>
        <tissue evidence="6 7">Gonads</tissue>
    </source>
</reference>
<name>A0A1S3J6A2_LINAN</name>
<sequence length="594" mass="67762">MAHFCGGFCGRRWSRKKKFSEEGKPKKANKRWSDIFQTSVNSSSDSEEIPETNENERNEMNSKKAEEKSKDDNEPVKKVEKEAKNQAKDKLKKRSSFRKMDKNQKNKSKSDKAEKSVPLSNEPASDAEWQTVQIRLSKRYTKDKTEFVRNEKENNIDETHLNGKDNPAFINTSPVLITNSDARTSQRNNNKNKKNSKDDSPCSQETLPDMNRSPEITKKDPKHDLDSGFVEFDHTEVASSESAIEAPPLAQNLVRFSADLFASEKTLVHTSHSADDSGYNGETGWQSNRISQGNHRNSCHRYIDYVCILEKATELQPANLEMVVVEDYDPPLDWAAKDEVAITKGTTVTAMYSQGGWLFVKRHDDKKGFVPYRSVRILENDKKSNIKYARVNKSCQQNVSKVRFQIGNLEKKEKQVYAANILSHGHTDPLSNELENSYDADVSYSDEENDHSNNEPKRFYYYDDFDLFRDQNVQKREKASMARIISESNICQMEAGARDPVFVQSNLSISLLELQGNFSKDYAGSAVTVICNYKAVNENDISVARNSVVTLLNDEDPDWAWIMREDGEEGFIPKSHFVNLQALNLDPKVPTTYF</sequence>
<feature type="compositionally biased region" description="Polar residues" evidence="3">
    <location>
        <begin position="35"/>
        <end position="44"/>
    </location>
</feature>
<evidence type="ECO:0000259" key="4">
    <source>
        <dbReference type="PROSITE" id="PS50002"/>
    </source>
</evidence>
<feature type="compositionally biased region" description="Basic and acidic residues" evidence="3">
    <location>
        <begin position="98"/>
        <end position="115"/>
    </location>
</feature>
<keyword evidence="1 2" id="KW-0728">SH3 domain</keyword>
<dbReference type="Gene3D" id="2.30.30.40">
    <property type="entry name" value="SH3 Domains"/>
    <property type="match status" value="1"/>
</dbReference>
<accession>A0A1S3J6A2</accession>
<evidence type="ECO:0000313" key="5">
    <source>
        <dbReference type="Proteomes" id="UP000085678"/>
    </source>
</evidence>
<dbReference type="PROSITE" id="PS50002">
    <property type="entry name" value="SH3"/>
    <property type="match status" value="1"/>
</dbReference>
<organism evidence="5 6">
    <name type="scientific">Lingula anatina</name>
    <name type="common">Brachiopod</name>
    <name type="synonym">Lingula unguis</name>
    <dbReference type="NCBI Taxonomy" id="7574"/>
    <lineage>
        <taxon>Eukaryota</taxon>
        <taxon>Metazoa</taxon>
        <taxon>Spiralia</taxon>
        <taxon>Lophotrochozoa</taxon>
        <taxon>Brachiopoda</taxon>
        <taxon>Linguliformea</taxon>
        <taxon>Lingulata</taxon>
        <taxon>Lingulida</taxon>
        <taxon>Linguloidea</taxon>
        <taxon>Lingulidae</taxon>
        <taxon>Lingula</taxon>
    </lineage>
</organism>
<dbReference type="AlphaFoldDB" id="A0A1S3J6A2"/>
<feature type="compositionally biased region" description="Basic and acidic residues" evidence="3">
    <location>
        <begin position="151"/>
        <end position="163"/>
    </location>
</feature>
<protein>
    <submittedName>
        <fullName evidence="6 7">Uncharacterized protein LOC106170139</fullName>
    </submittedName>
</protein>
<feature type="compositionally biased region" description="Polar residues" evidence="3">
    <location>
        <begin position="169"/>
        <end position="187"/>
    </location>
</feature>